<sequence length="414" mass="48020">MTKKVILVWFRNDLRVHDNEILHEAVQKGDIVIPVYFFDPRYFKTNELGFRNTGVIRAKFLLDSVTHLKSTLQEIGADLLVFNGKPEDEIGILCAKYEVTEVYHHREVAQRETRISERVEEALWKEKINLKHFIGHTLYHKEDLPIPIRDIPDSFNSFKKKVEKESFVRPALPPVSRITTHPHLETTHIPTLEELGFSQEVIVSLNNIEAPLQGGEGKALEMIEMTLSADYDDVNDYNFISPYIANGAVSPAFYYHKIKTHYHPSKKKKYDRLLARLLWRDYFRFMLKKYPNIFFKPHGANASSPTAPGDALKVFIRDGSHPPLINELIHDLQTTGNLPYEYREILAAYMLQESNVNHLIGASFFEEYLLDYAPATTYGYWLHFAGYGTSSKDNLKLSWEELLKKNYRAKKTIK</sequence>
<keyword evidence="7" id="KW-1185">Reference proteome</keyword>
<comment type="caution">
    <text evidence="6">The sequence shown here is derived from an EMBL/GenBank/DDBJ whole genome shotgun (WGS) entry which is preliminary data.</text>
</comment>
<dbReference type="PANTHER" id="PTHR11455">
    <property type="entry name" value="CRYPTOCHROME"/>
    <property type="match status" value="1"/>
</dbReference>
<dbReference type="AlphaFoldDB" id="A0A2S9J6Q3"/>
<dbReference type="InterPro" id="IPR014729">
    <property type="entry name" value="Rossmann-like_a/b/a_fold"/>
</dbReference>
<feature type="domain" description="Photolyase/cryptochrome alpha/beta" evidence="5">
    <location>
        <begin position="4"/>
        <end position="138"/>
    </location>
</feature>
<dbReference type="Gene3D" id="3.40.50.620">
    <property type="entry name" value="HUPs"/>
    <property type="match status" value="1"/>
</dbReference>
<dbReference type="Gene3D" id="1.25.40.80">
    <property type="match status" value="1"/>
</dbReference>
<reference evidence="6 7" key="1">
    <citation type="submission" date="2018-02" db="EMBL/GenBank/DDBJ databases">
        <title>The draft genome of Sphingobacterium sp. 5JN-11.</title>
        <authorList>
            <person name="Liu L."/>
            <person name="Li L."/>
            <person name="Liang L."/>
            <person name="Zhang X."/>
            <person name="Wang T."/>
        </authorList>
    </citation>
    <scope>NUCLEOTIDE SEQUENCE [LARGE SCALE GENOMIC DNA]</scope>
    <source>
        <strain evidence="6 7">5JN-11</strain>
    </source>
</reference>
<protein>
    <submittedName>
        <fullName evidence="6">Deoxyribodipyrimidine photolyase</fullName>
    </submittedName>
</protein>
<dbReference type="RefSeq" id="WP_105715729.1">
    <property type="nucleotide sequence ID" value="NZ_PVBQ01000003.1"/>
</dbReference>
<proteinExistence type="predicted"/>
<dbReference type="EMBL" id="PVBQ01000003">
    <property type="protein sequence ID" value="PRD48409.1"/>
    <property type="molecule type" value="Genomic_DNA"/>
</dbReference>
<dbReference type="Pfam" id="PF00875">
    <property type="entry name" value="DNA_photolyase"/>
    <property type="match status" value="1"/>
</dbReference>
<dbReference type="Gene3D" id="1.10.579.10">
    <property type="entry name" value="DNA Cyclobutane Dipyrimidine Photolyase, subunit A, domain 3"/>
    <property type="match status" value="1"/>
</dbReference>
<evidence type="ECO:0000256" key="2">
    <source>
        <dbReference type="ARBA" id="ARBA00022630"/>
    </source>
</evidence>
<evidence type="ECO:0000313" key="6">
    <source>
        <dbReference type="EMBL" id="PRD48409.1"/>
    </source>
</evidence>
<name>A0A2S9J6Q3_9SPHI</name>
<dbReference type="GO" id="GO:0000719">
    <property type="term" value="P:photoreactive repair"/>
    <property type="evidence" value="ECO:0007669"/>
    <property type="project" value="TreeGrafter"/>
</dbReference>
<dbReference type="PANTHER" id="PTHR11455:SF22">
    <property type="entry name" value="CRYPTOCHROME DASH"/>
    <property type="match status" value="1"/>
</dbReference>
<evidence type="ECO:0000256" key="3">
    <source>
        <dbReference type="ARBA" id="ARBA00022827"/>
    </source>
</evidence>
<dbReference type="GO" id="GO:0071949">
    <property type="term" value="F:FAD binding"/>
    <property type="evidence" value="ECO:0007669"/>
    <property type="project" value="TreeGrafter"/>
</dbReference>
<feature type="binding site" evidence="4">
    <location>
        <position position="231"/>
    </location>
    <ligand>
        <name>FAD</name>
        <dbReference type="ChEBI" id="CHEBI:57692"/>
    </ligand>
</feature>
<keyword evidence="6" id="KW-0456">Lyase</keyword>
<dbReference type="InterPro" id="IPR002081">
    <property type="entry name" value="Cryptochrome/DNA_photolyase_1"/>
</dbReference>
<dbReference type="Pfam" id="PF03441">
    <property type="entry name" value="FAD_binding_7"/>
    <property type="match status" value="1"/>
</dbReference>
<evidence type="ECO:0000256" key="4">
    <source>
        <dbReference type="PIRSR" id="PIRSR602081-1"/>
    </source>
</evidence>
<dbReference type="PROSITE" id="PS51645">
    <property type="entry name" value="PHR_CRY_ALPHA_BETA"/>
    <property type="match status" value="1"/>
</dbReference>
<dbReference type="SUPFAM" id="SSF52425">
    <property type="entry name" value="Cryptochrome/photolyase, N-terminal domain"/>
    <property type="match status" value="1"/>
</dbReference>
<dbReference type="SUPFAM" id="SSF48173">
    <property type="entry name" value="Cryptochrome/photolyase FAD-binding domain"/>
    <property type="match status" value="1"/>
</dbReference>
<organism evidence="6 7">
    <name type="scientific">Sphingobacterium haloxyli</name>
    <dbReference type="NCBI Taxonomy" id="2100533"/>
    <lineage>
        <taxon>Bacteria</taxon>
        <taxon>Pseudomonadati</taxon>
        <taxon>Bacteroidota</taxon>
        <taxon>Sphingobacteriia</taxon>
        <taxon>Sphingobacteriales</taxon>
        <taxon>Sphingobacteriaceae</taxon>
        <taxon>Sphingobacterium</taxon>
    </lineage>
</organism>
<evidence type="ECO:0000313" key="7">
    <source>
        <dbReference type="Proteomes" id="UP000239711"/>
    </source>
</evidence>
<dbReference type="InterPro" id="IPR036155">
    <property type="entry name" value="Crypto/Photolyase_N_sf"/>
</dbReference>
<dbReference type="GO" id="GO:0003677">
    <property type="term" value="F:DNA binding"/>
    <property type="evidence" value="ECO:0007669"/>
    <property type="project" value="TreeGrafter"/>
</dbReference>
<dbReference type="InterPro" id="IPR006050">
    <property type="entry name" value="DNA_photolyase_N"/>
</dbReference>
<keyword evidence="2 4" id="KW-0285">Flavoprotein</keyword>
<dbReference type="InterPro" id="IPR005101">
    <property type="entry name" value="Cryptochr/Photolyase_FAD-bd"/>
</dbReference>
<dbReference type="GO" id="GO:0003904">
    <property type="term" value="F:deoxyribodipyrimidine photo-lyase activity"/>
    <property type="evidence" value="ECO:0007669"/>
    <property type="project" value="TreeGrafter"/>
</dbReference>
<gene>
    <name evidence="6" type="ORF">C5745_04180</name>
</gene>
<dbReference type="InterPro" id="IPR036134">
    <property type="entry name" value="Crypto/Photolyase_FAD-like_sf"/>
</dbReference>
<accession>A0A2S9J6Q3</accession>
<keyword evidence="3 4" id="KW-0274">FAD</keyword>
<evidence type="ECO:0000259" key="5">
    <source>
        <dbReference type="PROSITE" id="PS51645"/>
    </source>
</evidence>
<comment type="cofactor">
    <cofactor evidence="4">
        <name>FAD</name>
        <dbReference type="ChEBI" id="CHEBI:57692"/>
    </cofactor>
    <text evidence="4">Binds 1 FAD per subunit.</text>
</comment>
<evidence type="ECO:0000256" key="1">
    <source>
        <dbReference type="ARBA" id="ARBA00001932"/>
    </source>
</evidence>
<dbReference type="OrthoDB" id="9772484at2"/>
<dbReference type="Proteomes" id="UP000239711">
    <property type="component" value="Unassembled WGS sequence"/>
</dbReference>
<comment type="cofactor">
    <cofactor evidence="1">
        <name>(6R)-5,10-methylene-5,6,7,8-tetrahydrofolate</name>
        <dbReference type="ChEBI" id="CHEBI:15636"/>
    </cofactor>
</comment>